<dbReference type="EMBL" id="WIGM01002010">
    <property type="protein sequence ID" value="KAF6785187.1"/>
    <property type="molecule type" value="Genomic_DNA"/>
</dbReference>
<name>A0A8H6MIP5_9PEZI</name>
<gene>
    <name evidence="2" type="ORF">CMUS01_16576</name>
</gene>
<proteinExistence type="predicted"/>
<protein>
    <submittedName>
        <fullName evidence="2">Uncharacterized protein</fullName>
    </submittedName>
</protein>
<feature type="compositionally biased region" description="Polar residues" evidence="1">
    <location>
        <begin position="29"/>
        <end position="52"/>
    </location>
</feature>
<evidence type="ECO:0000313" key="3">
    <source>
        <dbReference type="Proteomes" id="UP000639643"/>
    </source>
</evidence>
<sequence>SGSGSGSNKPSQYGCGGYTSGNTYAWGSKGNAPSTYIDSQGWKRNTSDNNRTYEYPPRKCNPNGTPKGGI</sequence>
<accession>A0A8H6MIP5</accession>
<organism evidence="2 3">
    <name type="scientific">Colletotrichum musicola</name>
    <dbReference type="NCBI Taxonomy" id="2175873"/>
    <lineage>
        <taxon>Eukaryota</taxon>
        <taxon>Fungi</taxon>
        <taxon>Dikarya</taxon>
        <taxon>Ascomycota</taxon>
        <taxon>Pezizomycotina</taxon>
        <taxon>Sordariomycetes</taxon>
        <taxon>Hypocreomycetidae</taxon>
        <taxon>Glomerellales</taxon>
        <taxon>Glomerellaceae</taxon>
        <taxon>Colletotrichum</taxon>
        <taxon>Colletotrichum orchidearum species complex</taxon>
    </lineage>
</organism>
<keyword evidence="3" id="KW-1185">Reference proteome</keyword>
<reference evidence="2" key="1">
    <citation type="journal article" date="2020" name="Phytopathology">
        <title>Genome Sequence Resources of Colletotrichum truncatum, C. plurivorum, C. musicola, and C. sojae: Four Species Pathogenic to Soybean (Glycine max).</title>
        <authorList>
            <person name="Rogerio F."/>
            <person name="Boufleur T.R."/>
            <person name="Ciampi-Guillardi M."/>
            <person name="Sukno S.A."/>
            <person name="Thon M.R."/>
            <person name="Massola Junior N.S."/>
            <person name="Baroncelli R."/>
        </authorList>
    </citation>
    <scope>NUCLEOTIDE SEQUENCE</scope>
    <source>
        <strain evidence="2">LFN0074</strain>
    </source>
</reference>
<comment type="caution">
    <text evidence="2">The sequence shown here is derived from an EMBL/GenBank/DDBJ whole genome shotgun (WGS) entry which is preliminary data.</text>
</comment>
<dbReference type="OrthoDB" id="4842030at2759"/>
<evidence type="ECO:0000256" key="1">
    <source>
        <dbReference type="SAM" id="MobiDB-lite"/>
    </source>
</evidence>
<feature type="non-terminal residue" evidence="2">
    <location>
        <position position="1"/>
    </location>
</feature>
<evidence type="ECO:0000313" key="2">
    <source>
        <dbReference type="EMBL" id="KAF6785187.1"/>
    </source>
</evidence>
<dbReference type="Proteomes" id="UP000639643">
    <property type="component" value="Unassembled WGS sequence"/>
</dbReference>
<dbReference type="AlphaFoldDB" id="A0A8H6MIP5"/>
<feature type="region of interest" description="Disordered" evidence="1">
    <location>
        <begin position="29"/>
        <end position="70"/>
    </location>
</feature>